<dbReference type="EMBL" id="FZOJ01000029">
    <property type="protein sequence ID" value="SNS94567.1"/>
    <property type="molecule type" value="Genomic_DNA"/>
</dbReference>
<gene>
    <name evidence="3" type="ORF">SAMN05446037_10292</name>
</gene>
<reference evidence="3 4" key="1">
    <citation type="submission" date="2017-06" db="EMBL/GenBank/DDBJ databases">
        <authorList>
            <person name="Kim H.J."/>
            <person name="Triplett B.A."/>
        </authorList>
    </citation>
    <scope>NUCLEOTIDE SEQUENCE [LARGE SCALE GENOMIC DNA]</scope>
    <source>
        <strain evidence="3 4">SCA</strain>
    </source>
</reference>
<sequence length="158" mass="17558">MVKLRRLTVIFSWLAVLLWMALIFYLSAQPAVQSNHLSKGITEVIVETVGRVAPNNSFDMSRLNHLIRKNAHFFAYLVLGILVLNAMKRSGIDGFKRLVLSLGICVLYAVSDEVHQLFVPGRSGQVKDVFIDSAGAVVGIVVYLGLSRIKKKVMISRC</sequence>
<dbReference type="RefSeq" id="WP_089284698.1">
    <property type="nucleotide sequence ID" value="NZ_FZOJ01000029.1"/>
</dbReference>
<feature type="domain" description="VanZ-like" evidence="2">
    <location>
        <begin position="13"/>
        <end position="144"/>
    </location>
</feature>
<dbReference type="AlphaFoldDB" id="A0A239ILU8"/>
<evidence type="ECO:0000313" key="3">
    <source>
        <dbReference type="EMBL" id="SNS94567.1"/>
    </source>
</evidence>
<organism evidence="3 4">
    <name type="scientific">Anaerovirgula multivorans</name>
    <dbReference type="NCBI Taxonomy" id="312168"/>
    <lineage>
        <taxon>Bacteria</taxon>
        <taxon>Bacillati</taxon>
        <taxon>Bacillota</taxon>
        <taxon>Clostridia</taxon>
        <taxon>Peptostreptococcales</taxon>
        <taxon>Natronincolaceae</taxon>
        <taxon>Anaerovirgula</taxon>
    </lineage>
</organism>
<dbReference type="Proteomes" id="UP000198304">
    <property type="component" value="Unassembled WGS sequence"/>
</dbReference>
<feature type="transmembrane region" description="Helical" evidence="1">
    <location>
        <begin position="7"/>
        <end position="28"/>
    </location>
</feature>
<evidence type="ECO:0000256" key="1">
    <source>
        <dbReference type="SAM" id="Phobius"/>
    </source>
</evidence>
<dbReference type="PIRSF" id="PIRSF019083">
    <property type="entry name" value="UCP019083_VanZ"/>
    <property type="match status" value="1"/>
</dbReference>
<protein>
    <submittedName>
        <fullName evidence="3">VanZ like family protein</fullName>
    </submittedName>
</protein>
<name>A0A239ILU8_9FIRM</name>
<feature type="transmembrane region" description="Helical" evidence="1">
    <location>
        <begin position="70"/>
        <end position="87"/>
    </location>
</feature>
<keyword evidence="1" id="KW-0472">Membrane</keyword>
<proteinExistence type="predicted"/>
<dbReference type="Pfam" id="PF04892">
    <property type="entry name" value="VanZ"/>
    <property type="match status" value="1"/>
</dbReference>
<evidence type="ECO:0000313" key="4">
    <source>
        <dbReference type="Proteomes" id="UP000198304"/>
    </source>
</evidence>
<feature type="transmembrane region" description="Helical" evidence="1">
    <location>
        <begin position="130"/>
        <end position="147"/>
    </location>
</feature>
<evidence type="ECO:0000259" key="2">
    <source>
        <dbReference type="Pfam" id="PF04892"/>
    </source>
</evidence>
<dbReference type="InterPro" id="IPR006976">
    <property type="entry name" value="VanZ-like"/>
</dbReference>
<dbReference type="NCBIfam" id="NF037970">
    <property type="entry name" value="vanZ_1"/>
    <property type="match status" value="1"/>
</dbReference>
<dbReference type="OrthoDB" id="291892at2"/>
<accession>A0A239ILU8</accession>
<dbReference type="InterPro" id="IPR016747">
    <property type="entry name" value="Phosphotransbutyrylase"/>
</dbReference>
<keyword evidence="1" id="KW-1133">Transmembrane helix</keyword>
<keyword evidence="4" id="KW-1185">Reference proteome</keyword>
<keyword evidence="1" id="KW-0812">Transmembrane</keyword>